<dbReference type="EMBL" id="CP003345">
    <property type="protein sequence ID" value="AFM02693.1"/>
    <property type="molecule type" value="Genomic_DNA"/>
</dbReference>
<keyword evidence="2" id="KW-1185">Reference proteome</keyword>
<dbReference type="Proteomes" id="UP000006054">
    <property type="component" value="Chromosome"/>
</dbReference>
<accession>I4AFF8</accession>
<dbReference type="HOGENOM" id="CLU_2301692_0_0_10"/>
<gene>
    <name evidence="1" type="ordered locus">Fleli_0196</name>
</gene>
<dbReference type="AlphaFoldDB" id="I4AFF8"/>
<protein>
    <submittedName>
        <fullName evidence="1">Uncharacterized protein</fullName>
    </submittedName>
</protein>
<reference evidence="2" key="1">
    <citation type="submission" date="2012-06" db="EMBL/GenBank/DDBJ databases">
        <title>The complete genome of Flexibacter litoralis DSM 6794.</title>
        <authorList>
            <person name="Lucas S."/>
            <person name="Copeland A."/>
            <person name="Lapidus A."/>
            <person name="Glavina del Rio T."/>
            <person name="Dalin E."/>
            <person name="Tice H."/>
            <person name="Bruce D."/>
            <person name="Goodwin L."/>
            <person name="Pitluck S."/>
            <person name="Peters L."/>
            <person name="Ovchinnikova G."/>
            <person name="Lu M."/>
            <person name="Kyrpides N."/>
            <person name="Mavromatis K."/>
            <person name="Ivanova N."/>
            <person name="Brettin T."/>
            <person name="Detter J.C."/>
            <person name="Han C."/>
            <person name="Larimer F."/>
            <person name="Land M."/>
            <person name="Hauser L."/>
            <person name="Markowitz V."/>
            <person name="Cheng J.-F."/>
            <person name="Hugenholtz P."/>
            <person name="Woyke T."/>
            <person name="Wu D."/>
            <person name="Spring S."/>
            <person name="Lang E."/>
            <person name="Kopitz M."/>
            <person name="Brambilla E."/>
            <person name="Klenk H.-P."/>
            <person name="Eisen J.A."/>
        </authorList>
    </citation>
    <scope>NUCLEOTIDE SEQUENCE [LARGE SCALE GENOMIC DNA]</scope>
    <source>
        <strain evidence="2">ATCC 23117 / DSM 6794 / NBRC 15988 / NCIMB 1366 / Sio-4</strain>
    </source>
</reference>
<organism evidence="1 2">
    <name type="scientific">Bernardetia litoralis (strain ATCC 23117 / DSM 6794 / NBRC 15988 / NCIMB 1366 / Fx l1 / Sio-4)</name>
    <name type="common">Flexibacter litoralis</name>
    <dbReference type="NCBI Taxonomy" id="880071"/>
    <lineage>
        <taxon>Bacteria</taxon>
        <taxon>Pseudomonadati</taxon>
        <taxon>Bacteroidota</taxon>
        <taxon>Cytophagia</taxon>
        <taxon>Cytophagales</taxon>
        <taxon>Bernardetiaceae</taxon>
        <taxon>Bernardetia</taxon>
    </lineage>
</organism>
<evidence type="ECO:0000313" key="1">
    <source>
        <dbReference type="EMBL" id="AFM02693.1"/>
    </source>
</evidence>
<sequence>MPFFLNLGWGMTVKTLKAKGLPDIDAATLFENMGERGIIFLDRGMDMYGRVIPGHYINYLKQADGSMLFLDAQWNKAFNSLDDLMRGGGFNNKFGLIKTK</sequence>
<proteinExistence type="predicted"/>
<evidence type="ECO:0000313" key="2">
    <source>
        <dbReference type="Proteomes" id="UP000006054"/>
    </source>
</evidence>
<name>I4AFF8_BERLS</name>
<dbReference type="STRING" id="880071.Fleli_0196"/>
<dbReference type="KEGG" id="fli:Fleli_0196"/>